<dbReference type="GO" id="GO:0008113">
    <property type="term" value="F:peptide-methionine (S)-S-oxide reductase activity"/>
    <property type="evidence" value="ECO:0007669"/>
    <property type="project" value="UniProtKB-EC"/>
</dbReference>
<organism evidence="4">
    <name type="scientific">marine sediment metagenome</name>
    <dbReference type="NCBI Taxonomy" id="412755"/>
    <lineage>
        <taxon>unclassified sequences</taxon>
        <taxon>metagenomes</taxon>
        <taxon>ecological metagenomes</taxon>
    </lineage>
</organism>
<dbReference type="SUPFAM" id="SSF55068">
    <property type="entry name" value="Peptide methionine sulfoxide reductase"/>
    <property type="match status" value="1"/>
</dbReference>
<gene>
    <name evidence="4" type="ORF">S01H4_32163</name>
</gene>
<dbReference type="InterPro" id="IPR002569">
    <property type="entry name" value="Met_Sox_Rdtase_MsrA_dom"/>
</dbReference>
<reference evidence="4" key="1">
    <citation type="journal article" date="2014" name="Front. Microbiol.">
        <title>High frequency of phylogenetically diverse reductive dehalogenase-homologous genes in deep subseafloor sedimentary metagenomes.</title>
        <authorList>
            <person name="Kawai M."/>
            <person name="Futagami T."/>
            <person name="Toyoda A."/>
            <person name="Takaki Y."/>
            <person name="Nishi S."/>
            <person name="Hori S."/>
            <person name="Arai W."/>
            <person name="Tsubouchi T."/>
            <person name="Morono Y."/>
            <person name="Uchiyama I."/>
            <person name="Ito T."/>
            <person name="Fujiyama A."/>
            <person name="Inagaki F."/>
            <person name="Takami H."/>
        </authorList>
    </citation>
    <scope>NUCLEOTIDE SEQUENCE</scope>
    <source>
        <strain evidence="4">Expedition CK06-06</strain>
    </source>
</reference>
<keyword evidence="2" id="KW-0560">Oxidoreductase</keyword>
<evidence type="ECO:0000313" key="4">
    <source>
        <dbReference type="EMBL" id="GAG86067.1"/>
    </source>
</evidence>
<name>X1BY73_9ZZZZ</name>
<feature type="domain" description="Peptide methionine sulphoxide reductase MsrA" evidence="3">
    <location>
        <begin position="2"/>
        <end position="54"/>
    </location>
</feature>
<accession>X1BY73</accession>
<protein>
    <recommendedName>
        <fullName evidence="1">peptide-methionine (S)-S-oxide reductase</fullName>
        <ecNumber evidence="1">1.8.4.11</ecNumber>
    </recommendedName>
</protein>
<dbReference type="Gene3D" id="3.30.1060.10">
    <property type="entry name" value="Peptide methionine sulphoxide reductase MsrA"/>
    <property type="match status" value="1"/>
</dbReference>
<evidence type="ECO:0000259" key="3">
    <source>
        <dbReference type="Pfam" id="PF01625"/>
    </source>
</evidence>
<comment type="caution">
    <text evidence="4">The sequence shown here is derived from an EMBL/GenBank/DDBJ whole genome shotgun (WGS) entry which is preliminary data.</text>
</comment>
<dbReference type="AlphaFoldDB" id="X1BY73"/>
<sequence>MDEEQKKIANRLVENLKQKGYDVRTEIKSAGKVWSAENYHQDYYEKNGKKPYCHFYKKIF</sequence>
<proteinExistence type="predicted"/>
<dbReference type="EMBL" id="BART01016777">
    <property type="protein sequence ID" value="GAG86067.1"/>
    <property type="molecule type" value="Genomic_DNA"/>
</dbReference>
<dbReference type="EC" id="1.8.4.11" evidence="1"/>
<dbReference type="PANTHER" id="PTHR43774:SF1">
    <property type="entry name" value="PEPTIDE METHIONINE SULFOXIDE REDUCTASE MSRA 2"/>
    <property type="match status" value="1"/>
</dbReference>
<dbReference type="InterPro" id="IPR036509">
    <property type="entry name" value="Met_Sox_Rdtase_MsrA_sf"/>
</dbReference>
<dbReference type="Pfam" id="PF01625">
    <property type="entry name" value="PMSR"/>
    <property type="match status" value="1"/>
</dbReference>
<evidence type="ECO:0000256" key="1">
    <source>
        <dbReference type="ARBA" id="ARBA00012502"/>
    </source>
</evidence>
<evidence type="ECO:0000256" key="2">
    <source>
        <dbReference type="ARBA" id="ARBA00023002"/>
    </source>
</evidence>
<dbReference type="PANTHER" id="PTHR43774">
    <property type="entry name" value="PEPTIDE METHIONINE SULFOXIDE REDUCTASE"/>
    <property type="match status" value="1"/>
</dbReference>